<dbReference type="Proteomes" id="UP000256388">
    <property type="component" value="Unassembled WGS sequence"/>
</dbReference>
<dbReference type="GO" id="GO:0000166">
    <property type="term" value="F:nucleotide binding"/>
    <property type="evidence" value="ECO:0007669"/>
    <property type="project" value="InterPro"/>
</dbReference>
<dbReference type="PANTHER" id="PTHR43249">
    <property type="entry name" value="UDP-N-ACETYL-2-AMINO-2-DEOXY-D-GLUCURONATE OXIDASE"/>
    <property type="match status" value="1"/>
</dbReference>
<dbReference type="Gene3D" id="3.30.360.10">
    <property type="entry name" value="Dihydrodipicolinate Reductase, domain 2"/>
    <property type="match status" value="1"/>
</dbReference>
<reference evidence="2 3" key="1">
    <citation type="submission" date="2018-08" db="EMBL/GenBank/DDBJ databases">
        <title>Genomic Encyclopedia of Type Strains, Phase IV (KMG-IV): sequencing the most valuable type-strain genomes for metagenomic binning, comparative biology and taxonomic classification.</title>
        <authorList>
            <person name="Goeker M."/>
        </authorList>
    </citation>
    <scope>NUCLEOTIDE SEQUENCE [LARGE SCALE GENOMIC DNA]</scope>
    <source>
        <strain evidence="2 3">DSM 23923</strain>
    </source>
</reference>
<proteinExistence type="predicted"/>
<gene>
    <name evidence="2" type="ORF">DFR64_1594</name>
</gene>
<keyword evidence="3" id="KW-1185">Reference proteome</keyword>
<dbReference type="OrthoDB" id="9815825at2"/>
<dbReference type="InterPro" id="IPR000683">
    <property type="entry name" value="Gfo/Idh/MocA-like_OxRdtase_N"/>
</dbReference>
<evidence type="ECO:0000313" key="2">
    <source>
        <dbReference type="EMBL" id="REG11702.1"/>
    </source>
</evidence>
<dbReference type="RefSeq" id="WP_116224821.1">
    <property type="nucleotide sequence ID" value="NZ_AP018437.1"/>
</dbReference>
<dbReference type="PANTHER" id="PTHR43249:SF1">
    <property type="entry name" value="D-GLUCOSIDE 3-DEHYDROGENASE"/>
    <property type="match status" value="1"/>
</dbReference>
<dbReference type="EMBL" id="QUMS01000001">
    <property type="protein sequence ID" value="REG11702.1"/>
    <property type="molecule type" value="Genomic_DNA"/>
</dbReference>
<name>A0A347ZR13_9CHLR</name>
<accession>A0A347ZR13</accession>
<dbReference type="InterPro" id="IPR052515">
    <property type="entry name" value="Gfo/Idh/MocA_Oxidoreductase"/>
</dbReference>
<dbReference type="Pfam" id="PF01408">
    <property type="entry name" value="GFO_IDH_MocA"/>
    <property type="match status" value="1"/>
</dbReference>
<organism evidence="2 3">
    <name type="scientific">Pelolinea submarina</name>
    <dbReference type="NCBI Taxonomy" id="913107"/>
    <lineage>
        <taxon>Bacteria</taxon>
        <taxon>Bacillati</taxon>
        <taxon>Chloroflexota</taxon>
        <taxon>Anaerolineae</taxon>
        <taxon>Anaerolineales</taxon>
        <taxon>Anaerolineaceae</taxon>
        <taxon>Pelolinea</taxon>
    </lineage>
</organism>
<dbReference type="InterPro" id="IPR036291">
    <property type="entry name" value="NAD(P)-bd_dom_sf"/>
</dbReference>
<comment type="caution">
    <text evidence="2">The sequence shown here is derived from an EMBL/GenBank/DDBJ whole genome shotgun (WGS) entry which is preliminary data.</text>
</comment>
<protein>
    <submittedName>
        <fullName evidence="2">Putative dehydrogenase</fullName>
    </submittedName>
</protein>
<dbReference type="SUPFAM" id="SSF55347">
    <property type="entry name" value="Glyceraldehyde-3-phosphate dehydrogenase-like, C-terminal domain"/>
    <property type="match status" value="1"/>
</dbReference>
<evidence type="ECO:0000259" key="1">
    <source>
        <dbReference type="Pfam" id="PF01408"/>
    </source>
</evidence>
<sequence>MEEKKINVGIVGLGFGREFIPIYQKHPNGGKVAICTRNPETLKSVGDQFGIPEDLRYTDYYEMIKNDELDAIHIVTPILEHFPQTIAALEAGKHTACTVPMATSVEECKKIVETSEKVGKYYMMMETSLYTREFLYVKALQDQGKFGRIQFVRSDHMQNMMLSGWGDYWRGFPPFYYGTHALSPVIELIGKRPKSVICHGSGHLSADKAEKYNSPWAVETATFTFEDTDVVAESSRCLFETIRQCRECFDLYGTEMSFEWESVIDDGHVIFTGIDDAEKIVCPDTDALLPEQISAFTKREAISDTTQASFRQGIGHGGSHPHLVHQFLSALVEDRQPSVDARTSATITCAGICAHESAMQGTKRIEIPDFGFKK</sequence>
<feature type="domain" description="Gfo/Idh/MocA-like oxidoreductase N-terminal" evidence="1">
    <location>
        <begin position="6"/>
        <end position="124"/>
    </location>
</feature>
<dbReference type="Gene3D" id="3.40.50.720">
    <property type="entry name" value="NAD(P)-binding Rossmann-like Domain"/>
    <property type="match status" value="1"/>
</dbReference>
<evidence type="ECO:0000313" key="3">
    <source>
        <dbReference type="Proteomes" id="UP000256388"/>
    </source>
</evidence>
<dbReference type="SUPFAM" id="SSF51735">
    <property type="entry name" value="NAD(P)-binding Rossmann-fold domains"/>
    <property type="match status" value="1"/>
</dbReference>
<dbReference type="AlphaFoldDB" id="A0A347ZR13"/>